<feature type="region of interest" description="Disordered" evidence="4">
    <location>
        <begin position="367"/>
        <end position="386"/>
    </location>
</feature>
<name>A0A8B6CW88_MYTGA</name>
<feature type="domain" description="Nuclear speckle splicing regulatory protein 1 N-terminal" evidence="5">
    <location>
        <begin position="304"/>
        <end position="425"/>
    </location>
</feature>
<organism evidence="6 7">
    <name type="scientific">Mytilus galloprovincialis</name>
    <name type="common">Mediterranean mussel</name>
    <dbReference type="NCBI Taxonomy" id="29158"/>
    <lineage>
        <taxon>Eukaryota</taxon>
        <taxon>Metazoa</taxon>
        <taxon>Spiralia</taxon>
        <taxon>Lophotrochozoa</taxon>
        <taxon>Mollusca</taxon>
        <taxon>Bivalvia</taxon>
        <taxon>Autobranchia</taxon>
        <taxon>Pteriomorphia</taxon>
        <taxon>Mytilida</taxon>
        <taxon>Mytiloidea</taxon>
        <taxon>Mytilidae</taxon>
        <taxon>Mytilinae</taxon>
        <taxon>Mytilus</taxon>
    </lineage>
</organism>
<feature type="compositionally biased region" description="Basic and acidic residues" evidence="4">
    <location>
        <begin position="606"/>
        <end position="626"/>
    </location>
</feature>
<protein>
    <recommendedName>
        <fullName evidence="5">Nuclear speckle splicing regulatory protein 1 N-terminal domain-containing protein</fullName>
    </recommendedName>
</protein>
<dbReference type="PANTHER" id="PTHR31938:SF4">
    <property type="entry name" value="NUCLEAR SPECKLE SPLICING REGULATORY PROTEIN 1"/>
    <property type="match status" value="1"/>
</dbReference>
<dbReference type="Proteomes" id="UP000596742">
    <property type="component" value="Unassembled WGS sequence"/>
</dbReference>
<feature type="coiled-coil region" evidence="3">
    <location>
        <begin position="396"/>
        <end position="426"/>
    </location>
</feature>
<dbReference type="EMBL" id="UYJE01002330">
    <property type="protein sequence ID" value="VDI09812.1"/>
    <property type="molecule type" value="Genomic_DNA"/>
</dbReference>
<feature type="compositionally biased region" description="Basic and acidic residues" evidence="4">
    <location>
        <begin position="439"/>
        <end position="470"/>
    </location>
</feature>
<dbReference type="PANTHER" id="PTHR31938">
    <property type="entry name" value="NUCLEAR SPECKLE SPLICING REGULATORY PROTEIN 1"/>
    <property type="match status" value="1"/>
</dbReference>
<dbReference type="InterPro" id="IPR018612">
    <property type="entry name" value="NSRP1_N"/>
</dbReference>
<evidence type="ECO:0000313" key="6">
    <source>
        <dbReference type="EMBL" id="VDI09812.1"/>
    </source>
</evidence>
<sequence length="671" mass="77177">MTALKDGRYTWRHDQVLRVIAAVLDTQRRTKTKIEKGPKFINFITGGGESSKNTYSKASGILATANDLEMQADVGGKTTFLREIITTTLRPDIVLCSRINRQVILVELTVPWETRLEEAHERKLVKYQELVTDIQEKNWRTWYFPVELGDKQWKLLVGYGGREKNSGRASWFLAVSDQLSRRTPGDCRTAPKQSRRGDTPDDGTSRAVETLYLSRDTPPFFGTYLTLSIDAFIRRKRKQIVGMAEQEIGKKGKSYGLLLPKKGQTKVKVKSVFGDDSDDESAHDAINTSIKNAAQKSKIKRQTQLEIDRALEADPTVYEYDSIYDSMQEKKAQQVAAVSSDKANVEKKSKYIGGLLKASEVRKREFERQQERKVQKERETEGDEFAEKEVFVTGAYRQKMQEMQEAEEKERQQAQLEAMLDVKKQNDMTGFYRYLLNEKTGENIKTENEKQEVSVKTDEEKTSEKPDGRENTANSLPIIKKEQITQRENKERKQYRQRKSSSSSSSRSSSRSRSPENRKRSSPRQQKKASVNSSDESEDDKKTKLSSKEKDNSSGKDSISKKQKDSSENDKNRSDKTTQNKKDKRKQRTRSSSGSSSSDDDGPSAAKKDKNEEKEEVKKETKIDKELTIEEIKARYARRTTKDMIESARERYFLRKIERDQTKPYIFRSDE</sequence>
<feature type="region of interest" description="Disordered" evidence="4">
    <location>
        <begin position="182"/>
        <end position="205"/>
    </location>
</feature>
<evidence type="ECO:0000313" key="7">
    <source>
        <dbReference type="Proteomes" id="UP000596742"/>
    </source>
</evidence>
<comment type="similarity">
    <text evidence="1">Belongs to the NSRP1 family.</text>
</comment>
<dbReference type="Pfam" id="PF09745">
    <property type="entry name" value="NSRP1_N"/>
    <property type="match status" value="1"/>
</dbReference>
<dbReference type="GO" id="GO:0000381">
    <property type="term" value="P:regulation of alternative mRNA splicing, via spliceosome"/>
    <property type="evidence" value="ECO:0007669"/>
    <property type="project" value="InterPro"/>
</dbReference>
<evidence type="ECO:0000259" key="5">
    <source>
        <dbReference type="Pfam" id="PF09745"/>
    </source>
</evidence>
<comment type="caution">
    <text evidence="6">The sequence shown here is derived from an EMBL/GenBank/DDBJ whole genome shotgun (WGS) entry which is preliminary data.</text>
</comment>
<reference evidence="6" key="1">
    <citation type="submission" date="2018-11" db="EMBL/GenBank/DDBJ databases">
        <authorList>
            <person name="Alioto T."/>
            <person name="Alioto T."/>
        </authorList>
    </citation>
    <scope>NUCLEOTIDE SEQUENCE</scope>
</reference>
<dbReference type="OrthoDB" id="446635at2759"/>
<dbReference type="InterPro" id="IPR042816">
    <property type="entry name" value="Nsrp1"/>
</dbReference>
<evidence type="ECO:0000256" key="2">
    <source>
        <dbReference type="ARBA" id="ARBA00023054"/>
    </source>
</evidence>
<feature type="compositionally biased region" description="Low complexity" evidence="4">
    <location>
        <begin position="500"/>
        <end position="512"/>
    </location>
</feature>
<evidence type="ECO:0000256" key="3">
    <source>
        <dbReference type="SAM" id="Coils"/>
    </source>
</evidence>
<dbReference type="AlphaFoldDB" id="A0A8B6CW88"/>
<feature type="compositionally biased region" description="Basic and acidic residues" evidence="4">
    <location>
        <begin position="479"/>
        <end position="494"/>
    </location>
</feature>
<evidence type="ECO:0000256" key="1">
    <source>
        <dbReference type="ARBA" id="ARBA00010126"/>
    </source>
</evidence>
<proteinExistence type="inferred from homology"/>
<accession>A0A8B6CW88</accession>
<feature type="compositionally biased region" description="Basic and acidic residues" evidence="4">
    <location>
        <begin position="539"/>
        <end position="581"/>
    </location>
</feature>
<keyword evidence="2 3" id="KW-0175">Coiled coil</keyword>
<feature type="region of interest" description="Disordered" evidence="4">
    <location>
        <begin position="438"/>
        <end position="626"/>
    </location>
</feature>
<gene>
    <name evidence="6" type="ORF">MGAL_10B092360A</name>
</gene>
<evidence type="ECO:0000256" key="4">
    <source>
        <dbReference type="SAM" id="MobiDB-lite"/>
    </source>
</evidence>
<keyword evidence="7" id="KW-1185">Reference proteome</keyword>